<feature type="transmembrane region" description="Helical" evidence="1">
    <location>
        <begin position="37"/>
        <end position="56"/>
    </location>
</feature>
<gene>
    <name evidence="2" type="ORF">GJG86_00050</name>
</gene>
<reference evidence="3" key="1">
    <citation type="submission" date="2019-08" db="EMBL/GenBank/DDBJ databases">
        <title>Arthrobacter sp. nov., isolated from plateau pika and Tibetan wild ass.</title>
        <authorList>
            <person name="Ge Y."/>
        </authorList>
    </citation>
    <scope>NUCLEOTIDE SEQUENCE [LARGE SCALE GENOMIC DNA]</scope>
    <source>
        <strain evidence="3">HF-4214</strain>
    </source>
</reference>
<feature type="transmembrane region" description="Helical" evidence="1">
    <location>
        <begin position="104"/>
        <end position="126"/>
    </location>
</feature>
<feature type="transmembrane region" description="Helical" evidence="1">
    <location>
        <begin position="62"/>
        <end position="83"/>
    </location>
</feature>
<feature type="transmembrane region" description="Helical" evidence="1">
    <location>
        <begin position="12"/>
        <end position="30"/>
    </location>
</feature>
<dbReference type="EMBL" id="VTFY01000001">
    <property type="protein sequence ID" value="MRX80895.1"/>
    <property type="molecule type" value="Genomic_DNA"/>
</dbReference>
<sequence length="273" mass="29425">MLPFVPAFVPNLLQAAPFALAFALLCAKPLRLHPGPFYLAWAVACALVAWFDPVFASPVLDAAAQLVTSAYTGVCLYLIVMFAGALDRTPWVKRLLSVRSELSVIGGIVIAAHLVRVVGFLALSLTPMWERVWGQPTATVMFAAAVIVGVPLTLTFLVPWITSFKVVRKRLSAKAWKRTQLLAYPFVILMAAQGFLLAVGHALYGYPYDGLALTAAFATDPAGWLATFAGQVATAWLYLALGAGYAVLRLRKRARDRARRAAALAGKSRGLPV</sequence>
<accession>A0A6N7RHY0</accession>
<evidence type="ECO:0000313" key="3">
    <source>
        <dbReference type="Proteomes" id="UP000438093"/>
    </source>
</evidence>
<keyword evidence="1" id="KW-1133">Transmembrane helix</keyword>
<evidence type="ECO:0000313" key="2">
    <source>
        <dbReference type="EMBL" id="MRX80895.1"/>
    </source>
</evidence>
<name>A0A6N7RHY0_9ACTN</name>
<organism evidence="2 3">
    <name type="scientific">Eggerthella guodeyinii</name>
    <dbReference type="NCBI Taxonomy" id="2690837"/>
    <lineage>
        <taxon>Bacteria</taxon>
        <taxon>Bacillati</taxon>
        <taxon>Actinomycetota</taxon>
        <taxon>Coriobacteriia</taxon>
        <taxon>Eggerthellales</taxon>
        <taxon>Eggerthellaceae</taxon>
        <taxon>Eggerthella</taxon>
    </lineage>
</organism>
<feature type="transmembrane region" description="Helical" evidence="1">
    <location>
        <begin position="138"/>
        <end position="161"/>
    </location>
</feature>
<protein>
    <recommendedName>
        <fullName evidence="4">Ferric oxidoreductase domain-containing protein</fullName>
    </recommendedName>
</protein>
<dbReference type="Proteomes" id="UP000438093">
    <property type="component" value="Unassembled WGS sequence"/>
</dbReference>
<keyword evidence="3" id="KW-1185">Reference proteome</keyword>
<proteinExistence type="predicted"/>
<keyword evidence="1" id="KW-0472">Membrane</keyword>
<evidence type="ECO:0008006" key="4">
    <source>
        <dbReference type="Google" id="ProtNLM"/>
    </source>
</evidence>
<feature type="transmembrane region" description="Helical" evidence="1">
    <location>
        <begin position="224"/>
        <end position="248"/>
    </location>
</feature>
<dbReference type="AlphaFoldDB" id="A0A6N7RHY0"/>
<comment type="caution">
    <text evidence="2">The sequence shown here is derived from an EMBL/GenBank/DDBJ whole genome shotgun (WGS) entry which is preliminary data.</text>
</comment>
<feature type="transmembrane region" description="Helical" evidence="1">
    <location>
        <begin position="181"/>
        <end position="204"/>
    </location>
</feature>
<keyword evidence="1" id="KW-0812">Transmembrane</keyword>
<evidence type="ECO:0000256" key="1">
    <source>
        <dbReference type="SAM" id="Phobius"/>
    </source>
</evidence>
<dbReference type="RefSeq" id="WP_154331832.1">
    <property type="nucleotide sequence ID" value="NZ_VTFY01000001.1"/>
</dbReference>